<dbReference type="KEGG" id="sdd:D9753_07855"/>
<organism evidence="1 2">
    <name type="scientific">Streptomyces dangxiongensis</name>
    <dbReference type="NCBI Taxonomy" id="1442032"/>
    <lineage>
        <taxon>Bacteria</taxon>
        <taxon>Bacillati</taxon>
        <taxon>Actinomycetota</taxon>
        <taxon>Actinomycetes</taxon>
        <taxon>Kitasatosporales</taxon>
        <taxon>Streptomycetaceae</taxon>
        <taxon>Streptomyces</taxon>
    </lineage>
</organism>
<gene>
    <name evidence="1" type="ORF">D9753_07855</name>
</gene>
<evidence type="ECO:0000313" key="2">
    <source>
        <dbReference type="Proteomes" id="UP000268329"/>
    </source>
</evidence>
<dbReference type="RefSeq" id="WP_121786348.1">
    <property type="nucleotide sequence ID" value="NZ_CP033073.1"/>
</dbReference>
<protein>
    <submittedName>
        <fullName evidence="1">Uncharacterized protein</fullName>
    </submittedName>
</protein>
<name>A0A3G2J9L5_9ACTN</name>
<dbReference type="EMBL" id="CP033073">
    <property type="protein sequence ID" value="AYN38844.1"/>
    <property type="molecule type" value="Genomic_DNA"/>
</dbReference>
<evidence type="ECO:0000313" key="1">
    <source>
        <dbReference type="EMBL" id="AYN38844.1"/>
    </source>
</evidence>
<accession>A0A3G2J9L5</accession>
<sequence length="338" mass="35938">MNGDWLLRGRDGRLSVYQLSGDAVLCRAERGPGGPWSAPRRVGGDQRLHPVLAVGQGADGYAHLVSWRPTVKGESGLVHSTHFRPHLAALDWNPVGHPHKKGDRTGTPAVAVDAQGRAHLFVPDGDGGVSLLAQKEKGGWEPWRDLKGGEVRDGPAAVTGESGRVELYAAVPQGLVYWRQEEPGAQPVLRETLRAPVRPGTLRALATSPDRTTVFYTDTSGDLCAWRPGDAPATLLPAAGPGPVAAVRCALDGYDCTLLAQRSASGRVAFAAYPTEVEPAGAWWTESGPQLPLDALVCLATDEEDRVVAATSSPSTGRLLLTRRKDEPGLALEAWQEA</sequence>
<dbReference type="AlphaFoldDB" id="A0A3G2J9L5"/>
<dbReference type="Gene3D" id="2.120.10.70">
    <property type="entry name" value="Fucose-specific lectin"/>
    <property type="match status" value="1"/>
</dbReference>
<proteinExistence type="predicted"/>
<dbReference type="Proteomes" id="UP000268329">
    <property type="component" value="Chromosome"/>
</dbReference>
<reference evidence="1 2" key="1">
    <citation type="submission" date="2018-10" db="EMBL/GenBank/DDBJ databases">
        <title>The genome of Streptomyces dangxiongensis Z022.</title>
        <authorList>
            <person name="Zhang B."/>
        </authorList>
    </citation>
    <scope>NUCLEOTIDE SEQUENCE [LARGE SCALE GENOMIC DNA]</scope>
    <source>
        <strain evidence="1 2">Z022</strain>
    </source>
</reference>
<keyword evidence="2" id="KW-1185">Reference proteome</keyword>
<dbReference type="SUPFAM" id="SSF89372">
    <property type="entry name" value="Fucose-specific lectin"/>
    <property type="match status" value="1"/>
</dbReference>
<dbReference type="OrthoDB" id="4307815at2"/>